<evidence type="ECO:0000256" key="5">
    <source>
        <dbReference type="ARBA" id="ARBA00015611"/>
    </source>
</evidence>
<dbReference type="InterPro" id="IPR001930">
    <property type="entry name" value="Peptidase_M1"/>
</dbReference>
<comment type="caution">
    <text evidence="17">The sequence shown here is derived from an EMBL/GenBank/DDBJ whole genome shotgun (WGS) entry which is preliminary data.</text>
</comment>
<sequence length="831" mass="91714">MDTPNLTRDQARLRAERISVESCHVALDLTGDDGFTSVTTVRFSCLRPGEASWIDLVALSADEAILNGHPLDLTRYDPAEGIVLPEPAARNELTVRARCAYGDSGRGLHRFTDPADGAVYLYTHFQPADAKRVFACFDQPDLKAPYTLTVTAPAAWTVRGNAPVRHVEPIGDGTRRHHFDPTPPLPAYLVAVVAGPWAEWRADDDGEIPLALYCRASLAPHMDAERLFAQTRRGLAYYRDAFGVPYPFAKYDQCFVPEFTAGAMENAACVTYQEDMLFQGHVTAHDLRAREETVLHEMAHMWFGDLVTMKWWDDLWLNEAFATYMSVLAQAEAAGHAHAWTTFANIQKAWAYQQDQMPTTHPVVADVPDVETAGVHFDGITYAKGAALLRQLAAHVGRDDFFTGLRGYFAAHAWGNATLRDLLAALEKASGRDLSRWSGQWLETTGLATLRPVWSAGGDGRFTAFAVEQSADLLRDHRVAVGIYDDDGHGRLVRVHRQEIDVSGARTEVPELTGRPRGALVLVNDDDLGYCKIRLDPESRAALLRRIGDLADPLPRTLAWSAVWEMTRDAEFRARDYVALIHRGLAAETDTGVLRRLLQQAHAALDTYADPEWSPGGWRAHATWLIEEAAAAEPGSDRHHVLVNALLVGVLDESQLAHVRHWLAEPVDPLTRWRIVQALVAHGAAGDAEIDAELARGPAFLGPSQAERARALRPGHKEEAWRRAMHDESLPGATVEAVIGGFGHPAQKPLLRPYAARYLEEITGVWRRRGERAYGPAMVLFPSWAVDQPTIDAVGEWLTRTAPPPALARLVGEGRARLARALAARAVDRSS</sequence>
<dbReference type="PRINTS" id="PR00756">
    <property type="entry name" value="ALADIPTASE"/>
</dbReference>
<evidence type="ECO:0000256" key="3">
    <source>
        <dbReference type="ARBA" id="ARBA00010136"/>
    </source>
</evidence>
<keyword evidence="11" id="KW-0482">Metalloprotease</keyword>
<dbReference type="GO" id="GO:0005615">
    <property type="term" value="C:extracellular space"/>
    <property type="evidence" value="ECO:0007669"/>
    <property type="project" value="TreeGrafter"/>
</dbReference>
<dbReference type="InterPro" id="IPR045357">
    <property type="entry name" value="Aminopeptidase_N-like_N"/>
</dbReference>
<comment type="catalytic activity">
    <reaction evidence="1">
        <text>Release of an N-terminal amino acid, Xaa-|-Yaa- from a peptide, amide or arylamide. Xaa is preferably Ala, but may be most amino acids including Pro (slow action). When a terminal hydrophobic residue is followed by a prolyl residue, the two may be released as an intact Xaa-Pro dipeptide.</text>
        <dbReference type="EC" id="3.4.11.2"/>
    </reaction>
</comment>
<dbReference type="GO" id="GO:0043171">
    <property type="term" value="P:peptide catabolic process"/>
    <property type="evidence" value="ECO:0007669"/>
    <property type="project" value="TreeGrafter"/>
</dbReference>
<dbReference type="SUPFAM" id="SSF55486">
    <property type="entry name" value="Metalloproteases ('zincins'), catalytic domain"/>
    <property type="match status" value="1"/>
</dbReference>
<evidence type="ECO:0000259" key="14">
    <source>
        <dbReference type="Pfam" id="PF01433"/>
    </source>
</evidence>
<dbReference type="InterPro" id="IPR014782">
    <property type="entry name" value="Peptidase_M1_dom"/>
</dbReference>
<dbReference type="EC" id="3.4.11.2" evidence="4"/>
<evidence type="ECO:0000259" key="16">
    <source>
        <dbReference type="Pfam" id="PF17900"/>
    </source>
</evidence>
<keyword evidence="7" id="KW-0645">Protease</keyword>
<dbReference type="GO" id="GO:0016285">
    <property type="term" value="F:alanyl aminopeptidase activity"/>
    <property type="evidence" value="ECO:0007669"/>
    <property type="project" value="UniProtKB-EC"/>
</dbReference>
<evidence type="ECO:0000256" key="4">
    <source>
        <dbReference type="ARBA" id="ARBA00012564"/>
    </source>
</evidence>
<dbReference type="InterPro" id="IPR050344">
    <property type="entry name" value="Peptidase_M1_aminopeptidases"/>
</dbReference>
<organism evidence="17 18">
    <name type="scientific">Herbidospora galbida</name>
    <dbReference type="NCBI Taxonomy" id="2575442"/>
    <lineage>
        <taxon>Bacteria</taxon>
        <taxon>Bacillati</taxon>
        <taxon>Actinomycetota</taxon>
        <taxon>Actinomycetes</taxon>
        <taxon>Streptosporangiales</taxon>
        <taxon>Streptosporangiaceae</taxon>
        <taxon>Herbidospora</taxon>
    </lineage>
</organism>
<dbReference type="GO" id="GO:0070006">
    <property type="term" value="F:metalloaminopeptidase activity"/>
    <property type="evidence" value="ECO:0007669"/>
    <property type="project" value="TreeGrafter"/>
</dbReference>
<dbReference type="AlphaFoldDB" id="A0A4U3MD35"/>
<accession>A0A4U3MD35</accession>
<feature type="domain" description="ERAP1-like C-terminal" evidence="15">
    <location>
        <begin position="520"/>
        <end position="819"/>
    </location>
</feature>
<dbReference type="Gene3D" id="2.60.40.1730">
    <property type="entry name" value="tricorn interacting facor f3 domain"/>
    <property type="match status" value="1"/>
</dbReference>
<dbReference type="InterPro" id="IPR042097">
    <property type="entry name" value="Aminopeptidase_N-like_N_sf"/>
</dbReference>
<comment type="similarity">
    <text evidence="3">Belongs to the peptidase M1 family.</text>
</comment>
<dbReference type="EMBL" id="SZQA01000020">
    <property type="protein sequence ID" value="TKK86610.1"/>
    <property type="molecule type" value="Genomic_DNA"/>
</dbReference>
<evidence type="ECO:0000256" key="8">
    <source>
        <dbReference type="ARBA" id="ARBA00022723"/>
    </source>
</evidence>
<dbReference type="InterPro" id="IPR012778">
    <property type="entry name" value="Pept_M1_aminopeptidase"/>
</dbReference>
<dbReference type="InterPro" id="IPR027268">
    <property type="entry name" value="Peptidase_M4/M1_CTD_sf"/>
</dbReference>
<dbReference type="RefSeq" id="WP_137248803.1">
    <property type="nucleotide sequence ID" value="NZ_SZQA01000020.1"/>
</dbReference>
<evidence type="ECO:0000256" key="10">
    <source>
        <dbReference type="ARBA" id="ARBA00022833"/>
    </source>
</evidence>
<keyword evidence="9 17" id="KW-0378">Hydrolase</keyword>
<evidence type="ECO:0000256" key="7">
    <source>
        <dbReference type="ARBA" id="ARBA00022670"/>
    </source>
</evidence>
<keyword evidence="18" id="KW-1185">Reference proteome</keyword>
<comment type="cofactor">
    <cofactor evidence="2">
        <name>Zn(2+)</name>
        <dbReference type="ChEBI" id="CHEBI:29105"/>
    </cofactor>
</comment>
<evidence type="ECO:0000256" key="13">
    <source>
        <dbReference type="ARBA" id="ARBA00031533"/>
    </source>
</evidence>
<feature type="domain" description="Aminopeptidase N-like N-terminal" evidence="16">
    <location>
        <begin position="82"/>
        <end position="189"/>
    </location>
</feature>
<evidence type="ECO:0000313" key="17">
    <source>
        <dbReference type="EMBL" id="TKK86610.1"/>
    </source>
</evidence>
<dbReference type="GO" id="GO:0016020">
    <property type="term" value="C:membrane"/>
    <property type="evidence" value="ECO:0007669"/>
    <property type="project" value="TreeGrafter"/>
</dbReference>
<keyword evidence="8" id="KW-0479">Metal-binding</keyword>
<dbReference type="FunFam" id="1.10.390.10:FF:000004">
    <property type="entry name" value="Aminopeptidase N"/>
    <property type="match status" value="1"/>
</dbReference>
<name>A0A4U3MD35_9ACTN</name>
<dbReference type="GO" id="GO:0005737">
    <property type="term" value="C:cytoplasm"/>
    <property type="evidence" value="ECO:0007669"/>
    <property type="project" value="TreeGrafter"/>
</dbReference>
<evidence type="ECO:0000256" key="11">
    <source>
        <dbReference type="ARBA" id="ARBA00023049"/>
    </source>
</evidence>
<dbReference type="OrthoDB" id="100605at2"/>
<dbReference type="Pfam" id="PF17900">
    <property type="entry name" value="Peptidase_M1_N"/>
    <property type="match status" value="1"/>
</dbReference>
<dbReference type="Proteomes" id="UP000308705">
    <property type="component" value="Unassembled WGS sequence"/>
</dbReference>
<dbReference type="PANTHER" id="PTHR11533">
    <property type="entry name" value="PROTEASE M1 ZINC METALLOPROTEASE"/>
    <property type="match status" value="1"/>
</dbReference>
<dbReference type="Gene3D" id="1.10.390.10">
    <property type="entry name" value="Neutral Protease Domain 2"/>
    <property type="match status" value="1"/>
</dbReference>
<keyword evidence="10" id="KW-0862">Zinc</keyword>
<keyword evidence="6 17" id="KW-0031">Aminopeptidase</keyword>
<dbReference type="GO" id="GO:0006508">
    <property type="term" value="P:proteolysis"/>
    <property type="evidence" value="ECO:0007669"/>
    <property type="project" value="UniProtKB-KW"/>
</dbReference>
<evidence type="ECO:0000256" key="6">
    <source>
        <dbReference type="ARBA" id="ARBA00022438"/>
    </source>
</evidence>
<evidence type="ECO:0000256" key="9">
    <source>
        <dbReference type="ARBA" id="ARBA00022801"/>
    </source>
</evidence>
<feature type="domain" description="Peptidase M1 membrane alanine aminopeptidase" evidence="14">
    <location>
        <begin position="230"/>
        <end position="441"/>
    </location>
</feature>
<evidence type="ECO:0000256" key="12">
    <source>
        <dbReference type="ARBA" id="ARBA00029811"/>
    </source>
</evidence>
<dbReference type="CDD" id="cd09602">
    <property type="entry name" value="M1_APN"/>
    <property type="match status" value="1"/>
</dbReference>
<dbReference type="Pfam" id="PF11838">
    <property type="entry name" value="ERAP1_C"/>
    <property type="match status" value="1"/>
</dbReference>
<reference evidence="17 18" key="1">
    <citation type="submission" date="2019-04" db="EMBL/GenBank/DDBJ databases">
        <title>Herbidospora sp. NEAU-GS14.nov., a novel actinomycete isolated from soil.</title>
        <authorList>
            <person name="Han L."/>
        </authorList>
    </citation>
    <scope>NUCLEOTIDE SEQUENCE [LARGE SCALE GENOMIC DNA]</scope>
    <source>
        <strain evidence="17 18">NEAU-GS14</strain>
    </source>
</reference>
<dbReference type="SUPFAM" id="SSF63737">
    <property type="entry name" value="Leukotriene A4 hydrolase N-terminal domain"/>
    <property type="match status" value="1"/>
</dbReference>
<dbReference type="GO" id="GO:0008270">
    <property type="term" value="F:zinc ion binding"/>
    <property type="evidence" value="ECO:0007669"/>
    <property type="project" value="InterPro"/>
</dbReference>
<gene>
    <name evidence="17" type="primary">pepN</name>
    <name evidence="17" type="ORF">FDA94_21165</name>
</gene>
<evidence type="ECO:0000256" key="1">
    <source>
        <dbReference type="ARBA" id="ARBA00000098"/>
    </source>
</evidence>
<protein>
    <recommendedName>
        <fullName evidence="5">Aminopeptidase N</fullName>
        <ecNumber evidence="4">3.4.11.2</ecNumber>
    </recommendedName>
    <alternativeName>
        <fullName evidence="12">Alanine aminopeptidase</fullName>
    </alternativeName>
    <alternativeName>
        <fullName evidence="13">Lysyl aminopeptidase</fullName>
    </alternativeName>
</protein>
<dbReference type="InterPro" id="IPR024571">
    <property type="entry name" value="ERAP1-like_C_dom"/>
</dbReference>
<evidence type="ECO:0000313" key="18">
    <source>
        <dbReference type="Proteomes" id="UP000308705"/>
    </source>
</evidence>
<evidence type="ECO:0000259" key="15">
    <source>
        <dbReference type="Pfam" id="PF11838"/>
    </source>
</evidence>
<dbReference type="PANTHER" id="PTHR11533:SF174">
    <property type="entry name" value="PUROMYCIN-SENSITIVE AMINOPEPTIDASE-RELATED"/>
    <property type="match status" value="1"/>
</dbReference>
<dbReference type="NCBIfam" id="TIGR02412">
    <property type="entry name" value="pepN_strep_liv"/>
    <property type="match status" value="1"/>
</dbReference>
<dbReference type="GO" id="GO:0042277">
    <property type="term" value="F:peptide binding"/>
    <property type="evidence" value="ECO:0007669"/>
    <property type="project" value="TreeGrafter"/>
</dbReference>
<proteinExistence type="inferred from homology"/>
<dbReference type="Pfam" id="PF01433">
    <property type="entry name" value="Peptidase_M1"/>
    <property type="match status" value="1"/>
</dbReference>
<evidence type="ECO:0000256" key="2">
    <source>
        <dbReference type="ARBA" id="ARBA00001947"/>
    </source>
</evidence>